<name>A0A0G1QVP0_9BACT</name>
<gene>
    <name evidence="3" type="ORF">UX31_C0010G0004</name>
</gene>
<dbReference type="PANTHER" id="PTHR37938">
    <property type="entry name" value="BLL0215 PROTEIN"/>
    <property type="match status" value="1"/>
</dbReference>
<comment type="caution">
    <text evidence="3">The sequence shown here is derived from an EMBL/GenBank/DDBJ whole genome shotgun (WGS) entry which is preliminary data.</text>
</comment>
<sequence length="174" mass="20364">MVLKEGEHIIFEIRRHWYVLARESSVIVLMALLPLFLLGGFNYFGLSESFFMPILALCSGWLALLWTLFFVVWTNYYLDVWIITDERIVDIEQFSLFSRDISEFRMDRVQDLTVEVKGMIPTLLGFGNLHVQTAGMHHEFHIMEIPNPYEVKDRITRIHDQAVEKAHEHSHGGL</sequence>
<dbReference type="Proteomes" id="UP000034107">
    <property type="component" value="Unassembled WGS sequence"/>
</dbReference>
<keyword evidence="1" id="KW-1133">Transmembrane helix</keyword>
<keyword evidence="1" id="KW-0472">Membrane</keyword>
<protein>
    <recommendedName>
        <fullName evidence="2">YdbS-like PH domain-containing protein</fullName>
    </recommendedName>
</protein>
<dbReference type="InterPro" id="IPR005182">
    <property type="entry name" value="YdbS-like_PH"/>
</dbReference>
<proteinExistence type="predicted"/>
<dbReference type="PANTHER" id="PTHR37938:SF1">
    <property type="entry name" value="BLL0215 PROTEIN"/>
    <property type="match status" value="1"/>
</dbReference>
<dbReference type="EMBL" id="LCLS01000010">
    <property type="protein sequence ID" value="KKU21873.1"/>
    <property type="molecule type" value="Genomic_DNA"/>
</dbReference>
<feature type="transmembrane region" description="Helical" evidence="1">
    <location>
        <begin position="24"/>
        <end position="44"/>
    </location>
</feature>
<feature type="transmembrane region" description="Helical" evidence="1">
    <location>
        <begin position="50"/>
        <end position="73"/>
    </location>
</feature>
<dbReference type="AlphaFoldDB" id="A0A0G1QVP0"/>
<feature type="domain" description="YdbS-like PH" evidence="2">
    <location>
        <begin position="81"/>
        <end position="155"/>
    </location>
</feature>
<evidence type="ECO:0000259" key="2">
    <source>
        <dbReference type="Pfam" id="PF03703"/>
    </source>
</evidence>
<evidence type="ECO:0000256" key="1">
    <source>
        <dbReference type="SAM" id="Phobius"/>
    </source>
</evidence>
<accession>A0A0G1QVP0</accession>
<keyword evidence="1" id="KW-0812">Transmembrane</keyword>
<organism evidence="3 4">
    <name type="scientific">Candidatus Nomurabacteria bacterium GW2011_GWA1_46_11</name>
    <dbReference type="NCBI Taxonomy" id="1618732"/>
    <lineage>
        <taxon>Bacteria</taxon>
        <taxon>Candidatus Nomuraibacteriota</taxon>
    </lineage>
</organism>
<dbReference type="Pfam" id="PF03703">
    <property type="entry name" value="bPH_2"/>
    <property type="match status" value="1"/>
</dbReference>
<evidence type="ECO:0000313" key="3">
    <source>
        <dbReference type="EMBL" id="KKU21873.1"/>
    </source>
</evidence>
<evidence type="ECO:0000313" key="4">
    <source>
        <dbReference type="Proteomes" id="UP000034107"/>
    </source>
</evidence>
<reference evidence="3 4" key="1">
    <citation type="journal article" date="2015" name="Nature">
        <title>rRNA introns, odd ribosomes, and small enigmatic genomes across a large radiation of phyla.</title>
        <authorList>
            <person name="Brown C.T."/>
            <person name="Hug L.A."/>
            <person name="Thomas B.C."/>
            <person name="Sharon I."/>
            <person name="Castelle C.J."/>
            <person name="Singh A."/>
            <person name="Wilkins M.J."/>
            <person name="Williams K.H."/>
            <person name="Banfield J.F."/>
        </authorList>
    </citation>
    <scope>NUCLEOTIDE SEQUENCE [LARGE SCALE GENOMIC DNA]</scope>
</reference>